<organism evidence="1 2">
    <name type="scientific">Fictibacillus phosphorivorans</name>
    <dbReference type="NCBI Taxonomy" id="1221500"/>
    <lineage>
        <taxon>Bacteria</taxon>
        <taxon>Bacillati</taxon>
        <taxon>Bacillota</taxon>
        <taxon>Bacilli</taxon>
        <taxon>Bacillales</taxon>
        <taxon>Fictibacillaceae</taxon>
        <taxon>Fictibacillus</taxon>
    </lineage>
</organism>
<sequence length="260" mass="31037">MKFKGLILLLIRDSKGIVHHQKKRSQHPAELEQYLQYINTIEKQLGDRLIKSFVINLEDPKRYVWSSYTWRKDVNNKISPNHQKYIDYLSENKKGFMFIGPYKSMRTKGLHLCPKGHEWNIQPIQVKEGVSCPKCKMKGKESNGAKFITNFLTSNKVEFIKEVPIDRFGFSENYRMDFLICKNNHPLFFIEFNGVQHYKLIRNDFFGSYKGFKERNSRDRYKRDCCWKIGIPVIDIPYTETEEQMGETIIYFLKLFEIYK</sequence>
<dbReference type="EMBL" id="LRFC01000006">
    <property type="protein sequence ID" value="KZE67946.1"/>
    <property type="molecule type" value="Genomic_DNA"/>
</dbReference>
<evidence type="ECO:0000313" key="1">
    <source>
        <dbReference type="EMBL" id="KZE67946.1"/>
    </source>
</evidence>
<dbReference type="AlphaFoldDB" id="A0A161RUL9"/>
<dbReference type="Proteomes" id="UP000076567">
    <property type="component" value="Unassembled WGS sequence"/>
</dbReference>
<dbReference type="OrthoDB" id="2086462at2"/>
<accession>A0A161RUL9</accession>
<dbReference type="RefSeq" id="WP_066238344.1">
    <property type="nucleotide sequence ID" value="NZ_LRFC01000006.1"/>
</dbReference>
<reference evidence="2" key="1">
    <citation type="submission" date="2016-01" db="EMBL/GenBank/DDBJ databases">
        <title>Draft genome of Chromobacterium sp. F49.</title>
        <authorList>
            <person name="Hong K.W."/>
        </authorList>
    </citation>
    <scope>NUCLEOTIDE SEQUENCE [LARGE SCALE GENOMIC DNA]</scope>
    <source>
        <strain evidence="2">P7IIIA</strain>
    </source>
</reference>
<proteinExistence type="predicted"/>
<dbReference type="Gene3D" id="3.40.960.10">
    <property type="entry name" value="VSR Endonuclease"/>
    <property type="match status" value="1"/>
</dbReference>
<protein>
    <submittedName>
        <fullName evidence="1">Uncharacterized protein</fullName>
    </submittedName>
</protein>
<evidence type="ECO:0000313" key="2">
    <source>
        <dbReference type="Proteomes" id="UP000076567"/>
    </source>
</evidence>
<keyword evidence="2" id="KW-1185">Reference proteome</keyword>
<comment type="caution">
    <text evidence="1">The sequence shown here is derived from an EMBL/GenBank/DDBJ whole genome shotgun (WGS) entry which is preliminary data.</text>
</comment>
<gene>
    <name evidence="1" type="ORF">AWM68_17390</name>
</gene>
<name>A0A161RUL9_9BACL</name>